<dbReference type="AlphaFoldDB" id="B0DPP1"/>
<dbReference type="KEGG" id="lbc:LACBIDRAFT_331508"/>
<gene>
    <name evidence="1" type="ORF">LACBIDRAFT_331508</name>
</gene>
<dbReference type="EMBL" id="DS547124">
    <property type="protein sequence ID" value="EDR03410.1"/>
    <property type="molecule type" value="Genomic_DNA"/>
</dbReference>
<dbReference type="GeneID" id="6081495"/>
<evidence type="ECO:0000313" key="1">
    <source>
        <dbReference type="EMBL" id="EDR03410.1"/>
    </source>
</evidence>
<dbReference type="Proteomes" id="UP000001194">
    <property type="component" value="Unassembled WGS sequence"/>
</dbReference>
<sequence length="244" mass="26846">MLATHVWRPLSDSYGLEVFKLCAPLDGHINDQLPQTIVAASFAPIGALQWLFGDDACISKTTNCLATLGVLGELGALAKHPKIEAHNIQPQMLKNPSQIHIEGASEDHEGRCLNEEVMVVVVHGSVVGPSGIIVNLNPIGFPVDRGEMISLPISPYFTIPHIIHMDSTGFHWIPLDSTGLHYILAISTKLDSQHKTGLHWTASTNLDWTGLDWTANYKTGFHWTLPTQNWTGLDCHRPKLIQNS</sequence>
<dbReference type="RefSeq" id="XP_001885866.1">
    <property type="nucleotide sequence ID" value="XM_001885831.1"/>
</dbReference>
<proteinExistence type="predicted"/>
<dbReference type="OrthoDB" id="7689696at2759"/>
<accession>B0DPP1</accession>
<dbReference type="HOGENOM" id="CLU_1138163_0_0_1"/>
<keyword evidence="2" id="KW-1185">Reference proteome</keyword>
<evidence type="ECO:0000313" key="2">
    <source>
        <dbReference type="Proteomes" id="UP000001194"/>
    </source>
</evidence>
<name>B0DPP1_LACBS</name>
<protein>
    <submittedName>
        <fullName evidence="1">Predicted protein</fullName>
    </submittedName>
</protein>
<organism evidence="2">
    <name type="scientific">Laccaria bicolor (strain S238N-H82 / ATCC MYA-4686)</name>
    <name type="common">Bicoloured deceiver</name>
    <name type="synonym">Laccaria laccata var. bicolor</name>
    <dbReference type="NCBI Taxonomy" id="486041"/>
    <lineage>
        <taxon>Eukaryota</taxon>
        <taxon>Fungi</taxon>
        <taxon>Dikarya</taxon>
        <taxon>Basidiomycota</taxon>
        <taxon>Agaricomycotina</taxon>
        <taxon>Agaricomycetes</taxon>
        <taxon>Agaricomycetidae</taxon>
        <taxon>Agaricales</taxon>
        <taxon>Agaricineae</taxon>
        <taxon>Hydnangiaceae</taxon>
        <taxon>Laccaria</taxon>
    </lineage>
</organism>
<dbReference type="InParanoid" id="B0DPP1"/>
<reference evidence="1 2" key="1">
    <citation type="journal article" date="2008" name="Nature">
        <title>The genome of Laccaria bicolor provides insights into mycorrhizal symbiosis.</title>
        <authorList>
            <person name="Martin F."/>
            <person name="Aerts A."/>
            <person name="Ahren D."/>
            <person name="Brun A."/>
            <person name="Danchin E.G.J."/>
            <person name="Duchaussoy F."/>
            <person name="Gibon J."/>
            <person name="Kohler A."/>
            <person name="Lindquist E."/>
            <person name="Pereda V."/>
            <person name="Salamov A."/>
            <person name="Shapiro H.J."/>
            <person name="Wuyts J."/>
            <person name="Blaudez D."/>
            <person name="Buee M."/>
            <person name="Brokstein P."/>
            <person name="Canbaeck B."/>
            <person name="Cohen D."/>
            <person name="Courty P.E."/>
            <person name="Coutinho P.M."/>
            <person name="Delaruelle C."/>
            <person name="Detter J.C."/>
            <person name="Deveau A."/>
            <person name="DiFazio S."/>
            <person name="Duplessis S."/>
            <person name="Fraissinet-Tachet L."/>
            <person name="Lucic E."/>
            <person name="Frey-Klett P."/>
            <person name="Fourrey C."/>
            <person name="Feussner I."/>
            <person name="Gay G."/>
            <person name="Grimwood J."/>
            <person name="Hoegger P.J."/>
            <person name="Jain P."/>
            <person name="Kilaru S."/>
            <person name="Labbe J."/>
            <person name="Lin Y.C."/>
            <person name="Legue V."/>
            <person name="Le Tacon F."/>
            <person name="Marmeisse R."/>
            <person name="Melayah D."/>
            <person name="Montanini B."/>
            <person name="Muratet M."/>
            <person name="Nehls U."/>
            <person name="Niculita-Hirzel H."/>
            <person name="Oudot-Le Secq M.P."/>
            <person name="Peter M."/>
            <person name="Quesneville H."/>
            <person name="Rajashekar B."/>
            <person name="Reich M."/>
            <person name="Rouhier N."/>
            <person name="Schmutz J."/>
            <person name="Yin T."/>
            <person name="Chalot M."/>
            <person name="Henrissat B."/>
            <person name="Kuees U."/>
            <person name="Lucas S."/>
            <person name="Van de Peer Y."/>
            <person name="Podila G.K."/>
            <person name="Polle A."/>
            <person name="Pukkila P.J."/>
            <person name="Richardson P.M."/>
            <person name="Rouze P."/>
            <person name="Sanders I.R."/>
            <person name="Stajich J.E."/>
            <person name="Tunlid A."/>
            <person name="Tuskan G."/>
            <person name="Grigoriev I.V."/>
        </authorList>
    </citation>
    <scope>NUCLEOTIDE SEQUENCE [LARGE SCALE GENOMIC DNA]</scope>
    <source>
        <strain evidence="2">S238N-H82 / ATCC MYA-4686</strain>
    </source>
</reference>